<keyword evidence="1" id="KW-0732">Signal</keyword>
<dbReference type="PROSITE" id="PS51257">
    <property type="entry name" value="PROKAR_LIPOPROTEIN"/>
    <property type="match status" value="1"/>
</dbReference>
<evidence type="ECO:0000256" key="1">
    <source>
        <dbReference type="SAM" id="SignalP"/>
    </source>
</evidence>
<feature type="signal peptide" evidence="1">
    <location>
        <begin position="1"/>
        <end position="20"/>
    </location>
</feature>
<name>A0A1M6MG41_9BACT</name>
<proteinExistence type="predicted"/>
<organism evidence="2 3">
    <name type="scientific">Desulfatibacillum alkenivorans DSM 16219</name>
    <dbReference type="NCBI Taxonomy" id="1121393"/>
    <lineage>
        <taxon>Bacteria</taxon>
        <taxon>Pseudomonadati</taxon>
        <taxon>Thermodesulfobacteriota</taxon>
        <taxon>Desulfobacteria</taxon>
        <taxon>Desulfobacterales</taxon>
        <taxon>Desulfatibacillaceae</taxon>
        <taxon>Desulfatibacillum</taxon>
    </lineage>
</organism>
<dbReference type="EMBL" id="FQZU01000012">
    <property type="protein sequence ID" value="SHJ82424.1"/>
    <property type="molecule type" value="Genomic_DNA"/>
</dbReference>
<reference evidence="3" key="1">
    <citation type="submission" date="2016-11" db="EMBL/GenBank/DDBJ databases">
        <authorList>
            <person name="Varghese N."/>
            <person name="Submissions S."/>
        </authorList>
    </citation>
    <scope>NUCLEOTIDE SEQUENCE [LARGE SCALE GENOMIC DNA]</scope>
    <source>
        <strain evidence="3">DSM 16219</strain>
    </source>
</reference>
<evidence type="ECO:0000313" key="2">
    <source>
        <dbReference type="EMBL" id="SHJ82424.1"/>
    </source>
</evidence>
<gene>
    <name evidence="2" type="ORF">SAMN02745216_02351</name>
</gene>
<protein>
    <recommendedName>
        <fullName evidence="4">Curli production assembly/transport component CsgG</fullName>
    </recommendedName>
</protein>
<dbReference type="AlphaFoldDB" id="A0A1M6MG41"/>
<sequence length="484" mass="53477">MKRILLALIISMIVAGCTSTSTKPASKAEDITIYAPSMEGFEEVTKKHPALREHFEMMLIDGDMELLGGYILKKDLDAYKTGASIALDPSMMLQVFSGPDKNNISREAFAQSVKQVKEQFLATEKLNREALSKRMEAVDEDMSNKYGVQLSSEDRGTKFLGIAVDQSNAVGVVILSEMSVEIDDRVENVTMVVGSLLMHIKNNGVIGYISKEFSTQENVEWVKSACREWADFILKANGETGLESTGAAIGPVHSVQEAPESQPLTPVKIGKTTINIPAPQGLYEVVQDYPQVKRQFSVMVSKRNRLLAGFASGDDLRDAQAGMTCYLDRYMSVQTPKRGQGKLLSSSEFSKIRKASKELFSQLAADESGIMEKSMKELEDNISREYGASTFVKPGQPLYLGTIIDEPNAYGIMMLTKIQAEVEGETMEYEVVDGIVMAHVKGKMVSGYIYATYESSTDVDWVKEKSLEWTDLILKANGEKGLDY</sequence>
<evidence type="ECO:0008006" key="4">
    <source>
        <dbReference type="Google" id="ProtNLM"/>
    </source>
</evidence>
<dbReference type="OrthoDB" id="5553957at2"/>
<feature type="chain" id="PRO_5013291343" description="Curli production assembly/transport component CsgG" evidence="1">
    <location>
        <begin position="21"/>
        <end position="484"/>
    </location>
</feature>
<evidence type="ECO:0000313" key="3">
    <source>
        <dbReference type="Proteomes" id="UP000183994"/>
    </source>
</evidence>
<dbReference type="Proteomes" id="UP000183994">
    <property type="component" value="Unassembled WGS sequence"/>
</dbReference>
<dbReference type="STRING" id="1121393.SAMN02745216_02351"/>
<dbReference type="RefSeq" id="WP_139264707.1">
    <property type="nucleotide sequence ID" value="NZ_FQZU01000012.1"/>
</dbReference>
<keyword evidence="3" id="KW-1185">Reference proteome</keyword>
<accession>A0A1M6MG41</accession>